<feature type="non-terminal residue" evidence="1">
    <location>
        <position position="37"/>
    </location>
</feature>
<name>X0XU58_9ZZZZ</name>
<protein>
    <submittedName>
        <fullName evidence="1">Uncharacterized protein</fullName>
    </submittedName>
</protein>
<dbReference type="EMBL" id="BARS01059627">
    <property type="protein sequence ID" value="GAG46825.1"/>
    <property type="molecule type" value="Genomic_DNA"/>
</dbReference>
<dbReference type="AlphaFoldDB" id="X0XU58"/>
<sequence>ELSEAFEVLVDPMAVDAAMGPAVRSGSPSSRQLPAAR</sequence>
<proteinExistence type="predicted"/>
<evidence type="ECO:0000313" key="1">
    <source>
        <dbReference type="EMBL" id="GAG46825.1"/>
    </source>
</evidence>
<reference evidence="1" key="1">
    <citation type="journal article" date="2014" name="Front. Microbiol.">
        <title>High frequency of phylogenetically diverse reductive dehalogenase-homologous genes in deep subseafloor sedimentary metagenomes.</title>
        <authorList>
            <person name="Kawai M."/>
            <person name="Futagami T."/>
            <person name="Toyoda A."/>
            <person name="Takaki Y."/>
            <person name="Nishi S."/>
            <person name="Hori S."/>
            <person name="Arai W."/>
            <person name="Tsubouchi T."/>
            <person name="Morono Y."/>
            <person name="Uchiyama I."/>
            <person name="Ito T."/>
            <person name="Fujiyama A."/>
            <person name="Inagaki F."/>
            <person name="Takami H."/>
        </authorList>
    </citation>
    <scope>NUCLEOTIDE SEQUENCE</scope>
    <source>
        <strain evidence="1">Expedition CK06-06</strain>
    </source>
</reference>
<comment type="caution">
    <text evidence="1">The sequence shown here is derived from an EMBL/GenBank/DDBJ whole genome shotgun (WGS) entry which is preliminary data.</text>
</comment>
<feature type="non-terminal residue" evidence="1">
    <location>
        <position position="1"/>
    </location>
</feature>
<accession>X0XU58</accession>
<gene>
    <name evidence="1" type="ORF">S01H1_86239</name>
</gene>
<organism evidence="1">
    <name type="scientific">marine sediment metagenome</name>
    <dbReference type="NCBI Taxonomy" id="412755"/>
    <lineage>
        <taxon>unclassified sequences</taxon>
        <taxon>metagenomes</taxon>
        <taxon>ecological metagenomes</taxon>
    </lineage>
</organism>